<dbReference type="Proteomes" id="UP000092177">
    <property type="component" value="Chromosome 6"/>
</dbReference>
<dbReference type="KEGG" id="chig:CH63R_09014"/>
<dbReference type="VEuPathDB" id="FungiDB:CH63R_09014"/>
<keyword evidence="3" id="KW-1185">Reference proteome</keyword>
<reference evidence="3" key="1">
    <citation type="journal article" date="2017" name="BMC Genomics">
        <title>Gapless genome assembly of Colletotrichum higginsianum reveals chromosome structure and association of transposable elements with secondary metabolite gene clusters.</title>
        <authorList>
            <person name="Dallery J.-F."/>
            <person name="Lapalu N."/>
            <person name="Zampounis A."/>
            <person name="Pigne S."/>
            <person name="Luyten I."/>
            <person name="Amselem J."/>
            <person name="Wittenberg A.H.J."/>
            <person name="Zhou S."/>
            <person name="de Queiroz M.V."/>
            <person name="Robin G.P."/>
            <person name="Auger A."/>
            <person name="Hainaut M."/>
            <person name="Henrissat B."/>
            <person name="Kim K.-T."/>
            <person name="Lee Y.-H."/>
            <person name="Lespinet O."/>
            <person name="Schwartz D.C."/>
            <person name="Thon M.R."/>
            <person name="O'Connell R.J."/>
        </authorList>
    </citation>
    <scope>NUCLEOTIDE SEQUENCE [LARGE SCALE GENOMIC DNA]</scope>
    <source>
        <strain evidence="3">IMI 349063</strain>
    </source>
</reference>
<evidence type="ECO:0000313" key="3">
    <source>
        <dbReference type="Proteomes" id="UP000092177"/>
    </source>
</evidence>
<gene>
    <name evidence="2" type="ORF">CH63R_09014</name>
</gene>
<organism evidence="2 3">
    <name type="scientific">Colletotrichum higginsianum (strain IMI 349063)</name>
    <name type="common">Crucifer anthracnose fungus</name>
    <dbReference type="NCBI Taxonomy" id="759273"/>
    <lineage>
        <taxon>Eukaryota</taxon>
        <taxon>Fungi</taxon>
        <taxon>Dikarya</taxon>
        <taxon>Ascomycota</taxon>
        <taxon>Pezizomycotina</taxon>
        <taxon>Sordariomycetes</taxon>
        <taxon>Hypocreomycetidae</taxon>
        <taxon>Glomerellales</taxon>
        <taxon>Glomerellaceae</taxon>
        <taxon>Colletotrichum</taxon>
        <taxon>Colletotrichum destructivum species complex</taxon>
    </lineage>
</organism>
<dbReference type="RefSeq" id="XP_018156011.1">
    <property type="nucleotide sequence ID" value="XM_018303988.1"/>
</dbReference>
<name>A0A1B7Y658_COLHI</name>
<sequence length="312" mass="34385">MHVHVKVTWNLLVARSNASTSGDLSTHLQPLNLLQVPTSGPNTGPVTPSTYPPYRPWGNRKKGSNHPFLPLLWQSAGLAGLSKCGCESQALRPVTAIILTYCFVSSYAAPFYAPPPTPPSDSTEGFPLRPPPDNPNRSFPRPDLWCTHQPRKHTFCSLDRLFGTRVLWRINVTQSAPDIVRGGISHRRCQSCTTRPPHRPKLTYTMEGEGEAWYPSSLPQGKEHLASEDELTCIAKPAARREAGNTKRMDHIARPGPGLAHWADSGTPMSAIFAPSQTTALVWPCMSARCFQEMQASLFMKLSLRRSGEGVI</sequence>
<dbReference type="EMBL" id="LTAN01000006">
    <property type="protein sequence ID" value="OBR07493.1"/>
    <property type="molecule type" value="Genomic_DNA"/>
</dbReference>
<proteinExistence type="predicted"/>
<accession>A0A1B7Y658</accession>
<dbReference type="AlphaFoldDB" id="A0A1B7Y658"/>
<protein>
    <submittedName>
        <fullName evidence="2">Uncharacterized protein</fullName>
    </submittedName>
</protein>
<evidence type="ECO:0000313" key="2">
    <source>
        <dbReference type="EMBL" id="OBR07493.1"/>
    </source>
</evidence>
<dbReference type="GeneID" id="28868095"/>
<feature type="region of interest" description="Disordered" evidence="1">
    <location>
        <begin position="115"/>
        <end position="139"/>
    </location>
</feature>
<comment type="caution">
    <text evidence="2">The sequence shown here is derived from an EMBL/GenBank/DDBJ whole genome shotgun (WGS) entry which is preliminary data.</text>
</comment>
<evidence type="ECO:0000256" key="1">
    <source>
        <dbReference type="SAM" id="MobiDB-lite"/>
    </source>
</evidence>